<protein>
    <submittedName>
        <fullName evidence="1">Uncharacterized protein</fullName>
    </submittedName>
</protein>
<reference evidence="1 2" key="1">
    <citation type="submission" date="2021-06" db="EMBL/GenBank/DDBJ databases">
        <title>Caerostris extrusa draft genome.</title>
        <authorList>
            <person name="Kono N."/>
            <person name="Arakawa K."/>
        </authorList>
    </citation>
    <scope>NUCLEOTIDE SEQUENCE [LARGE SCALE GENOMIC DNA]</scope>
</reference>
<name>A0AAV4SSR1_CAEEX</name>
<dbReference type="EMBL" id="BPLR01010124">
    <property type="protein sequence ID" value="GIY37125.1"/>
    <property type="molecule type" value="Genomic_DNA"/>
</dbReference>
<comment type="caution">
    <text evidence="1">The sequence shown here is derived from an EMBL/GenBank/DDBJ whole genome shotgun (WGS) entry which is preliminary data.</text>
</comment>
<proteinExistence type="predicted"/>
<dbReference type="AlphaFoldDB" id="A0AAV4SSR1"/>
<evidence type="ECO:0000313" key="2">
    <source>
        <dbReference type="Proteomes" id="UP001054945"/>
    </source>
</evidence>
<accession>A0AAV4SSR1</accession>
<keyword evidence="2" id="KW-1185">Reference proteome</keyword>
<organism evidence="1 2">
    <name type="scientific">Caerostris extrusa</name>
    <name type="common">Bark spider</name>
    <name type="synonym">Caerostris bankana</name>
    <dbReference type="NCBI Taxonomy" id="172846"/>
    <lineage>
        <taxon>Eukaryota</taxon>
        <taxon>Metazoa</taxon>
        <taxon>Ecdysozoa</taxon>
        <taxon>Arthropoda</taxon>
        <taxon>Chelicerata</taxon>
        <taxon>Arachnida</taxon>
        <taxon>Araneae</taxon>
        <taxon>Araneomorphae</taxon>
        <taxon>Entelegynae</taxon>
        <taxon>Araneoidea</taxon>
        <taxon>Araneidae</taxon>
        <taxon>Caerostris</taxon>
    </lineage>
</organism>
<dbReference type="Proteomes" id="UP001054945">
    <property type="component" value="Unassembled WGS sequence"/>
</dbReference>
<evidence type="ECO:0000313" key="1">
    <source>
        <dbReference type="EMBL" id="GIY37125.1"/>
    </source>
</evidence>
<gene>
    <name evidence="1" type="ORF">CEXT_259071</name>
</gene>
<sequence>MLVRGRKSHILQVAERIPVVENRACDEKYQTISNVAIPNGITEDFICAGREQRRTRCLSGMCHKISVSKISYACHKNSKAVRSSYCDANTSADIQPADDEDIKVEKTM</sequence>